<dbReference type="Pfam" id="PF02924">
    <property type="entry name" value="HDPD"/>
    <property type="match status" value="1"/>
</dbReference>
<keyword evidence="2" id="KW-1185">Reference proteome</keyword>
<dbReference type="Proteomes" id="UP000201416">
    <property type="component" value="Segment"/>
</dbReference>
<accession>A0A192Y804</accession>
<protein>
    <submittedName>
        <fullName evidence="1">Putative decorator protein D</fullName>
    </submittedName>
</protein>
<evidence type="ECO:0000313" key="2">
    <source>
        <dbReference type="Proteomes" id="UP000201416"/>
    </source>
</evidence>
<reference evidence="1 2" key="1">
    <citation type="submission" date="2016-03" db="EMBL/GenBank/DDBJ databases">
        <title>Complete Genome Sequences of three Siphoviridae Bacteriophages infecting Salmonella enterica enterica subsp. Enteridis.</title>
        <authorList>
            <person name="Paradiso R."/>
            <person name="Lombardi S."/>
            <person name="Iodice M.G."/>
            <person name="Riccardi M.G."/>
            <person name="Orsini M."/>
            <person name="Bolletti Censi S."/>
            <person name="Galiero G."/>
            <person name="Borriello G."/>
        </authorList>
    </citation>
    <scope>NUCLEOTIDE SEQUENCE [LARGE SCALE GENOMIC DNA]</scope>
</reference>
<dbReference type="KEGG" id="vg:30309415"/>
<name>A0A192Y804_9CAUD</name>
<dbReference type="Gene3D" id="2.40.300.10">
    <property type="entry name" value="Head decoration protein D"/>
    <property type="match status" value="1"/>
</dbReference>
<sequence>MNLLTMMAATSLPNYLAGNGDLGSWEPTQIFAGEADIVTEGGAAGADIEIYQVIAKNAAGAMVPHDPTATTGTSPDEVPAPQSVAIGIAAQPAKSGQNVPYYIGGVFNHAALGWHASLDTLAKRQASSTVLTSTSAICTKEQRKWLDFTLLTNCSKYSAS</sequence>
<organism evidence="1 2">
    <name type="scientific">Salmonella phage 118970_sal1</name>
    <dbReference type="NCBI Taxonomy" id="1813781"/>
    <lineage>
        <taxon>Viruses</taxon>
        <taxon>Duplodnaviria</taxon>
        <taxon>Heunggongvirae</taxon>
        <taxon>Uroviricota</taxon>
        <taxon>Caudoviricetes</taxon>
        <taxon>Casjensviridae</taxon>
        <taxon>Chivirus</taxon>
        <taxon>Chivirus cv118970sal1</taxon>
    </lineage>
</organism>
<dbReference type="OrthoDB" id="12538at10239"/>
<dbReference type="InterPro" id="IPR004195">
    <property type="entry name" value="Head_decoration_D"/>
</dbReference>
<evidence type="ECO:0000313" key="1">
    <source>
        <dbReference type="EMBL" id="ANM45787.1"/>
    </source>
</evidence>
<proteinExistence type="predicted"/>
<dbReference type="GeneID" id="30309415"/>
<dbReference type="RefSeq" id="YP_009323537.1">
    <property type="nucleotide sequence ID" value="NC_031930.1"/>
</dbReference>
<dbReference type="EMBL" id="KU927500">
    <property type="protein sequence ID" value="ANM45787.1"/>
    <property type="molecule type" value="Genomic_DNA"/>
</dbReference>